<dbReference type="Pfam" id="PF15022">
    <property type="entry name" value="DUF4522"/>
    <property type="match status" value="1"/>
</dbReference>
<accession>A0A9Q0XTS9</accession>
<dbReference type="PANTHER" id="PTHR38002:SF1">
    <property type="entry name" value="CHROMOSOME 4 OPEN READING FRAME 36"/>
    <property type="match status" value="1"/>
</dbReference>
<dbReference type="EMBL" id="JAPFRF010000007">
    <property type="protein sequence ID" value="KAJ7327164.1"/>
    <property type="molecule type" value="Genomic_DNA"/>
</dbReference>
<evidence type="ECO:0000313" key="1">
    <source>
        <dbReference type="EMBL" id="KAJ7327164.1"/>
    </source>
</evidence>
<proteinExistence type="predicted"/>
<organism evidence="1 2">
    <name type="scientific">Phrynocephalus forsythii</name>
    <dbReference type="NCBI Taxonomy" id="171643"/>
    <lineage>
        <taxon>Eukaryota</taxon>
        <taxon>Metazoa</taxon>
        <taxon>Chordata</taxon>
        <taxon>Craniata</taxon>
        <taxon>Vertebrata</taxon>
        <taxon>Euteleostomi</taxon>
        <taxon>Lepidosauria</taxon>
        <taxon>Squamata</taxon>
        <taxon>Bifurcata</taxon>
        <taxon>Unidentata</taxon>
        <taxon>Episquamata</taxon>
        <taxon>Toxicofera</taxon>
        <taxon>Iguania</taxon>
        <taxon>Acrodonta</taxon>
        <taxon>Agamidae</taxon>
        <taxon>Agaminae</taxon>
        <taxon>Phrynocephalus</taxon>
    </lineage>
</organism>
<protein>
    <submittedName>
        <fullName evidence="1">Uncharacterized protein</fullName>
    </submittedName>
</protein>
<gene>
    <name evidence="1" type="ORF">JRQ81_016923</name>
</gene>
<dbReference type="InterPro" id="IPR027825">
    <property type="entry name" value="DUF4522"/>
</dbReference>
<reference evidence="1" key="1">
    <citation type="journal article" date="2023" name="DNA Res.">
        <title>Chromosome-level genome assembly of Phrynocephalus forsythii using third-generation DNA sequencing and Hi-C analysis.</title>
        <authorList>
            <person name="Qi Y."/>
            <person name="Zhao W."/>
            <person name="Zhao Y."/>
            <person name="Niu C."/>
            <person name="Cao S."/>
            <person name="Zhang Y."/>
        </authorList>
    </citation>
    <scope>NUCLEOTIDE SEQUENCE</scope>
    <source>
        <tissue evidence="1">Muscle</tissue>
    </source>
</reference>
<name>A0A9Q0XTS9_9SAUR</name>
<dbReference type="AlphaFoldDB" id="A0A9Q0XTS9"/>
<dbReference type="OrthoDB" id="9821984at2759"/>
<evidence type="ECO:0000313" key="2">
    <source>
        <dbReference type="Proteomes" id="UP001142489"/>
    </source>
</evidence>
<keyword evidence="2" id="KW-1185">Reference proteome</keyword>
<dbReference type="PANTHER" id="PTHR38002">
    <property type="entry name" value="C4ORF36 ISOFORM 11"/>
    <property type="match status" value="1"/>
</dbReference>
<sequence>MEYDLYRKQKLASVLKHSTYEVHDRVEFAELTKRLLLASKEVIPNPLHFDICWGSPFKLRPVTTILKAQVPSAQMIETARLLEFSRMENIEHQKKVAQQVESELKSRILLERKPLPPSSSS</sequence>
<comment type="caution">
    <text evidence="1">The sequence shown here is derived from an EMBL/GenBank/DDBJ whole genome shotgun (WGS) entry which is preliminary data.</text>
</comment>
<dbReference type="Proteomes" id="UP001142489">
    <property type="component" value="Unassembled WGS sequence"/>
</dbReference>